<evidence type="ECO:0000256" key="7">
    <source>
        <dbReference type="SAM" id="MobiDB-lite"/>
    </source>
</evidence>
<evidence type="ECO:0000313" key="10">
    <source>
        <dbReference type="EMBL" id="KAH8106262.1"/>
    </source>
</evidence>
<keyword evidence="4" id="KW-0805">Transcription regulation</keyword>
<feature type="region of interest" description="Disordered" evidence="7">
    <location>
        <begin position="205"/>
        <end position="225"/>
    </location>
</feature>
<dbReference type="Pfam" id="PF10406">
    <property type="entry name" value="TAF8_C"/>
    <property type="match status" value="1"/>
</dbReference>
<feature type="region of interest" description="Disordered" evidence="7">
    <location>
        <begin position="169"/>
        <end position="188"/>
    </location>
</feature>
<protein>
    <recommendedName>
        <fullName evidence="3">Transcription initiation factor TFIID subunit 8</fullName>
    </recommendedName>
</protein>
<evidence type="ECO:0000256" key="1">
    <source>
        <dbReference type="ARBA" id="ARBA00004123"/>
    </source>
</evidence>
<dbReference type="AlphaFoldDB" id="A0A8K0UYQ5"/>
<sequence>MSTDASPSYYPPQGYSSFRAAPYQGQQSQFQPQYTGQTAGYPLYPAAGSSYAPPSPPDPGPVPEIPSVSPEIASTVMQKMILTELLEVGFDSASPMALQRFENEVIAYVDKVFRFAHDYANHANRASPMPVDLILAGKQCGLDTKEMYQVSQQWKRRRINNPEIAATVLLPPTSRSPSPELLPSDDEDTPQVMPATLRTLPQTFHLPALPPKHTYQRTPISPPKKAALPSLEKKLKNASVVQESLKNLLLATEDNPSSEDKLLFDAAVNWEATTHRRKRWRVGTS</sequence>
<dbReference type="InterPro" id="IPR009072">
    <property type="entry name" value="Histone-fold"/>
</dbReference>
<dbReference type="PANTHER" id="PTHR46469:SF1">
    <property type="entry name" value="TRANSCRIPTION INITIATION FACTOR TFIID SUBUNIT 8"/>
    <property type="match status" value="1"/>
</dbReference>
<evidence type="ECO:0000256" key="5">
    <source>
        <dbReference type="ARBA" id="ARBA00023163"/>
    </source>
</evidence>
<dbReference type="PANTHER" id="PTHR46469">
    <property type="entry name" value="TRANSCRIPTION INITIATION FACTOR TFIID SUBUNIT 8"/>
    <property type="match status" value="1"/>
</dbReference>
<dbReference type="InterPro" id="IPR037818">
    <property type="entry name" value="TAF8"/>
</dbReference>
<evidence type="ECO:0000256" key="6">
    <source>
        <dbReference type="ARBA" id="ARBA00023242"/>
    </source>
</evidence>
<comment type="caution">
    <text evidence="10">The sequence shown here is derived from an EMBL/GenBank/DDBJ whole genome shotgun (WGS) entry which is preliminary data.</text>
</comment>
<comment type="subcellular location">
    <subcellularLocation>
        <location evidence="1">Nucleus</location>
    </subcellularLocation>
</comment>
<dbReference type="OrthoDB" id="2193813at2759"/>
<keyword evidence="11" id="KW-1185">Reference proteome</keyword>
<organism evidence="10 11">
    <name type="scientific">Cristinia sonorae</name>
    <dbReference type="NCBI Taxonomy" id="1940300"/>
    <lineage>
        <taxon>Eukaryota</taxon>
        <taxon>Fungi</taxon>
        <taxon>Dikarya</taxon>
        <taxon>Basidiomycota</taxon>
        <taxon>Agaricomycotina</taxon>
        <taxon>Agaricomycetes</taxon>
        <taxon>Agaricomycetidae</taxon>
        <taxon>Agaricales</taxon>
        <taxon>Pleurotineae</taxon>
        <taxon>Stephanosporaceae</taxon>
        <taxon>Cristinia</taxon>
    </lineage>
</organism>
<feature type="domain" description="Transcription factor TFIID subunit 8 C-terminal" evidence="9">
    <location>
        <begin position="205"/>
        <end position="248"/>
    </location>
</feature>
<dbReference type="EMBL" id="JAEVFJ010000003">
    <property type="protein sequence ID" value="KAH8106262.1"/>
    <property type="molecule type" value="Genomic_DNA"/>
</dbReference>
<feature type="compositionally biased region" description="Low complexity" evidence="7">
    <location>
        <begin position="1"/>
        <end position="52"/>
    </location>
</feature>
<evidence type="ECO:0000256" key="4">
    <source>
        <dbReference type="ARBA" id="ARBA00023015"/>
    </source>
</evidence>
<comment type="similarity">
    <text evidence="2">Belongs to the TAF8 family.</text>
</comment>
<name>A0A8K0UYQ5_9AGAR</name>
<evidence type="ECO:0000259" key="8">
    <source>
        <dbReference type="Pfam" id="PF07524"/>
    </source>
</evidence>
<accession>A0A8K0UYQ5</accession>
<evidence type="ECO:0000313" key="11">
    <source>
        <dbReference type="Proteomes" id="UP000813824"/>
    </source>
</evidence>
<reference evidence="10" key="1">
    <citation type="journal article" date="2021" name="New Phytol.">
        <title>Evolutionary innovations through gain and loss of genes in the ectomycorrhizal Boletales.</title>
        <authorList>
            <person name="Wu G."/>
            <person name="Miyauchi S."/>
            <person name="Morin E."/>
            <person name="Kuo A."/>
            <person name="Drula E."/>
            <person name="Varga T."/>
            <person name="Kohler A."/>
            <person name="Feng B."/>
            <person name="Cao Y."/>
            <person name="Lipzen A."/>
            <person name="Daum C."/>
            <person name="Hundley H."/>
            <person name="Pangilinan J."/>
            <person name="Johnson J."/>
            <person name="Barry K."/>
            <person name="LaButti K."/>
            <person name="Ng V."/>
            <person name="Ahrendt S."/>
            <person name="Min B."/>
            <person name="Choi I.G."/>
            <person name="Park H."/>
            <person name="Plett J.M."/>
            <person name="Magnuson J."/>
            <person name="Spatafora J.W."/>
            <person name="Nagy L.G."/>
            <person name="Henrissat B."/>
            <person name="Grigoriev I.V."/>
            <person name="Yang Z.L."/>
            <person name="Xu J."/>
            <person name="Martin F.M."/>
        </authorList>
    </citation>
    <scope>NUCLEOTIDE SEQUENCE</scope>
    <source>
        <strain evidence="10">KKN 215</strain>
    </source>
</reference>
<keyword evidence="6" id="KW-0539">Nucleus</keyword>
<dbReference type="GO" id="GO:0046982">
    <property type="term" value="F:protein heterodimerization activity"/>
    <property type="evidence" value="ECO:0007669"/>
    <property type="project" value="InterPro"/>
</dbReference>
<dbReference type="Pfam" id="PF07524">
    <property type="entry name" value="Bromo_TP"/>
    <property type="match status" value="1"/>
</dbReference>
<dbReference type="Gene3D" id="1.10.20.10">
    <property type="entry name" value="Histone, subunit A"/>
    <property type="match status" value="1"/>
</dbReference>
<dbReference type="InterPro" id="IPR006565">
    <property type="entry name" value="BTP"/>
</dbReference>
<dbReference type="CDD" id="cd00076">
    <property type="entry name" value="HFD_SF"/>
    <property type="match status" value="1"/>
</dbReference>
<feature type="region of interest" description="Disordered" evidence="7">
    <location>
        <begin position="1"/>
        <end position="66"/>
    </location>
</feature>
<keyword evidence="5" id="KW-0804">Transcription</keyword>
<gene>
    <name evidence="10" type="ORF">BXZ70DRAFT_1004528</name>
</gene>
<dbReference type="Proteomes" id="UP000813824">
    <property type="component" value="Unassembled WGS sequence"/>
</dbReference>
<feature type="compositionally biased region" description="Pro residues" evidence="7">
    <location>
        <begin position="53"/>
        <end position="64"/>
    </location>
</feature>
<evidence type="ECO:0000256" key="3">
    <source>
        <dbReference type="ARBA" id="ARBA00017307"/>
    </source>
</evidence>
<evidence type="ECO:0000256" key="2">
    <source>
        <dbReference type="ARBA" id="ARBA00008767"/>
    </source>
</evidence>
<dbReference type="InterPro" id="IPR019473">
    <property type="entry name" value="TFIID_su8_C"/>
</dbReference>
<evidence type="ECO:0000259" key="9">
    <source>
        <dbReference type="Pfam" id="PF10406"/>
    </source>
</evidence>
<proteinExistence type="inferred from homology"/>
<dbReference type="GO" id="GO:0006367">
    <property type="term" value="P:transcription initiation at RNA polymerase II promoter"/>
    <property type="evidence" value="ECO:0007669"/>
    <property type="project" value="TreeGrafter"/>
</dbReference>
<dbReference type="GO" id="GO:0005669">
    <property type="term" value="C:transcription factor TFIID complex"/>
    <property type="evidence" value="ECO:0007669"/>
    <property type="project" value="InterPro"/>
</dbReference>
<feature type="domain" description="Bromodomain associated" evidence="8">
    <location>
        <begin position="72"/>
        <end position="144"/>
    </location>
</feature>